<dbReference type="RefSeq" id="WP_130780496.1">
    <property type="nucleotide sequence ID" value="NZ_BIMR01000056.1"/>
</dbReference>
<dbReference type="InterPro" id="IPR052907">
    <property type="entry name" value="Beta-lactamase/esterase"/>
</dbReference>
<dbReference type="OrthoDB" id="3422781at2"/>
<reference evidence="2 3" key="1">
    <citation type="submission" date="2019-01" db="EMBL/GenBank/DDBJ databases">
        <title>Draft genome sequence of Cellulomonas takizawaensis strain TKZ-21.</title>
        <authorList>
            <person name="Yamamura H."/>
            <person name="Hayashi T."/>
            <person name="Hamada M."/>
            <person name="Serisawa Y."/>
            <person name="Matsuyama K."/>
            <person name="Nakagawa Y."/>
            <person name="Otoguro M."/>
            <person name="Yanagida F."/>
            <person name="Hayakawa M."/>
        </authorList>
    </citation>
    <scope>NUCLEOTIDE SEQUENCE [LARGE SCALE GENOMIC DNA]</scope>
    <source>
        <strain evidence="2 3">NBRC12680</strain>
    </source>
</reference>
<sequence length="377" mass="38774">MRPPVQGTVAAGYEAVREALLDAVAREPGLQAQVAVHVRGERVVDLAVGLPLDALLPVYSTGKGAVHLTVALLAQDGVLDLDRRVADDWPEFAAHGKDVLTVRDVLTHRAGLLGVPERFGLDELADDDAIAARLAPLAPSWAPGTGYGYHAFVVGALLGEAVRRQTGLSLRQVYADRVRAPRGLDLHLGLPASLDGRVLDVLPALLTDAEQAQRAAATPPRDSHLSVAFNLDADPPTDIVTVGNTTAVRRLGQTSAGAVGNARGLAGLYAAATGADGAGALLDADTLAAVSALATPGTDLVTGEADHFGLGFERPQNLYPFLGPTAFGHSGATGAQAFADPAGGVAFGYTRRRFSAAGNIAPEVEALARAAVEAAAR</sequence>
<proteinExistence type="predicted"/>
<dbReference type="PANTHER" id="PTHR43319">
    <property type="entry name" value="BETA-LACTAMASE-RELATED"/>
    <property type="match status" value="1"/>
</dbReference>
<name>A0A402DP86_9CELL</name>
<dbReference type="AlphaFoldDB" id="A0A402DP86"/>
<keyword evidence="2" id="KW-0378">Hydrolase</keyword>
<evidence type="ECO:0000313" key="3">
    <source>
        <dbReference type="Proteomes" id="UP000289954"/>
    </source>
</evidence>
<organism evidence="2 3">
    <name type="scientific">Cellulomonas biazotea</name>
    <dbReference type="NCBI Taxonomy" id="1709"/>
    <lineage>
        <taxon>Bacteria</taxon>
        <taxon>Bacillati</taxon>
        <taxon>Actinomycetota</taxon>
        <taxon>Actinomycetes</taxon>
        <taxon>Micrococcales</taxon>
        <taxon>Cellulomonadaceae</taxon>
        <taxon>Cellulomonas</taxon>
    </lineage>
</organism>
<gene>
    <name evidence="2" type="ORF">CBZ_09470</name>
</gene>
<dbReference type="InterPro" id="IPR012338">
    <property type="entry name" value="Beta-lactam/transpept-like"/>
</dbReference>
<feature type="domain" description="Beta-lactamase-related" evidence="1">
    <location>
        <begin position="32"/>
        <end position="350"/>
    </location>
</feature>
<dbReference type="InterPro" id="IPR001466">
    <property type="entry name" value="Beta-lactam-related"/>
</dbReference>
<comment type="caution">
    <text evidence="2">The sequence shown here is derived from an EMBL/GenBank/DDBJ whole genome shotgun (WGS) entry which is preliminary data.</text>
</comment>
<dbReference type="Gene3D" id="3.40.710.10">
    <property type="entry name" value="DD-peptidase/beta-lactamase superfamily"/>
    <property type="match status" value="1"/>
</dbReference>
<keyword evidence="3" id="KW-1185">Reference proteome</keyword>
<protein>
    <submittedName>
        <fullName evidence="2">Serine hydrolase</fullName>
    </submittedName>
</protein>
<dbReference type="Pfam" id="PF00144">
    <property type="entry name" value="Beta-lactamase"/>
    <property type="match status" value="1"/>
</dbReference>
<dbReference type="EMBL" id="BIMR01000056">
    <property type="protein sequence ID" value="GCE75891.1"/>
    <property type="molecule type" value="Genomic_DNA"/>
</dbReference>
<accession>A0A402DP86</accession>
<dbReference type="PANTHER" id="PTHR43319:SF3">
    <property type="entry name" value="BETA-LACTAMASE-RELATED DOMAIN-CONTAINING PROTEIN"/>
    <property type="match status" value="1"/>
</dbReference>
<evidence type="ECO:0000313" key="2">
    <source>
        <dbReference type="EMBL" id="GCE75891.1"/>
    </source>
</evidence>
<dbReference type="Proteomes" id="UP000289954">
    <property type="component" value="Unassembled WGS sequence"/>
</dbReference>
<dbReference type="SUPFAM" id="SSF56601">
    <property type="entry name" value="beta-lactamase/transpeptidase-like"/>
    <property type="match status" value="1"/>
</dbReference>
<dbReference type="GO" id="GO:0016787">
    <property type="term" value="F:hydrolase activity"/>
    <property type="evidence" value="ECO:0007669"/>
    <property type="project" value="UniProtKB-KW"/>
</dbReference>
<evidence type="ECO:0000259" key="1">
    <source>
        <dbReference type="Pfam" id="PF00144"/>
    </source>
</evidence>